<sequence>MFRRKENLQAVAVLLAAALCFVPIPAAAAEQLATAAEERVGNEVSGSIITPGVGTTVIKMVTADGVELQAFPEMSGAFTFRDVPPGSHMLQAFCIGYYFPELRKPVDIWSILKSPYGLMMVFSVFIIFVMPKLKVDPEEYKEMQAQLKGGSNGGAASGGQKAIAGR</sequence>
<feature type="domain" description="ER membrane protein complex subunit 7 beta-sandwich" evidence="10">
    <location>
        <begin position="67"/>
        <end position="107"/>
    </location>
</feature>
<keyword evidence="4 9" id="KW-0732">Signal</keyword>
<dbReference type="PANTHER" id="PTHR13605:SF4">
    <property type="entry name" value="ER MEMBRANE PROTEIN COMPLEX SUBUNIT 7"/>
    <property type="match status" value="1"/>
</dbReference>
<reference evidence="11" key="1">
    <citation type="submission" date="2017-08" db="EMBL/GenBank/DDBJ databases">
        <authorList>
            <person name="Polle J.E."/>
            <person name="Barry K."/>
            <person name="Cushman J."/>
            <person name="Schmutz J."/>
            <person name="Tran D."/>
            <person name="Hathwaick L.T."/>
            <person name="Yim W.C."/>
            <person name="Jenkins J."/>
            <person name="Mckie-Krisberg Z.M."/>
            <person name="Prochnik S."/>
            <person name="Lindquist E."/>
            <person name="Dockter R.B."/>
            <person name="Adam C."/>
            <person name="Molina H."/>
            <person name="Bunkerborg J."/>
            <person name="Jin E."/>
            <person name="Buchheim M."/>
            <person name="Magnuson J."/>
        </authorList>
    </citation>
    <scope>NUCLEOTIDE SEQUENCE</scope>
    <source>
        <strain evidence="11">CCAP 19/18</strain>
    </source>
</reference>
<dbReference type="PANTHER" id="PTHR13605">
    <property type="entry name" value="ER MEMBRANE PROTEIN COMPLEX SUBUNIT 7"/>
    <property type="match status" value="1"/>
</dbReference>
<evidence type="ECO:0000256" key="4">
    <source>
        <dbReference type="ARBA" id="ARBA00022729"/>
    </source>
</evidence>
<dbReference type="InterPro" id="IPR013784">
    <property type="entry name" value="Carb-bd-like_fold"/>
</dbReference>
<dbReference type="EMBL" id="MU069437">
    <property type="protein sequence ID" value="KAF5843802.1"/>
    <property type="molecule type" value="Genomic_DNA"/>
</dbReference>
<evidence type="ECO:0000256" key="2">
    <source>
        <dbReference type="ARBA" id="ARBA00008880"/>
    </source>
</evidence>
<evidence type="ECO:0000313" key="11">
    <source>
        <dbReference type="EMBL" id="KAF5843802.1"/>
    </source>
</evidence>
<feature type="transmembrane region" description="Helical" evidence="8">
    <location>
        <begin position="116"/>
        <end position="133"/>
    </location>
</feature>
<evidence type="ECO:0000259" key="10">
    <source>
        <dbReference type="Pfam" id="PF09430"/>
    </source>
</evidence>
<evidence type="ECO:0000313" key="12">
    <source>
        <dbReference type="Proteomes" id="UP000815325"/>
    </source>
</evidence>
<proteinExistence type="inferred from homology"/>
<keyword evidence="5 8" id="KW-1133">Transmembrane helix</keyword>
<feature type="signal peptide" evidence="9">
    <location>
        <begin position="1"/>
        <end position="29"/>
    </location>
</feature>
<accession>A0ABQ7HAC0</accession>
<feature type="chain" id="PRO_5045906356" description="ER membrane protein complex subunit 7 beta-sandwich domain-containing protein" evidence="9">
    <location>
        <begin position="30"/>
        <end position="166"/>
    </location>
</feature>
<dbReference type="SUPFAM" id="SSF49452">
    <property type="entry name" value="Starch-binding domain-like"/>
    <property type="match status" value="1"/>
</dbReference>
<name>A0ABQ7HAC0_DUNSA</name>
<comment type="subcellular location">
    <subcellularLocation>
        <location evidence="1">Membrane</location>
        <topology evidence="1">Single-pass membrane protein</topology>
    </subcellularLocation>
</comment>
<evidence type="ECO:0000256" key="8">
    <source>
        <dbReference type="SAM" id="Phobius"/>
    </source>
</evidence>
<evidence type="ECO:0000256" key="7">
    <source>
        <dbReference type="SAM" id="MobiDB-lite"/>
    </source>
</evidence>
<dbReference type="InterPro" id="IPR039163">
    <property type="entry name" value="EMC7"/>
</dbReference>
<keyword evidence="6 8" id="KW-0472">Membrane</keyword>
<evidence type="ECO:0000256" key="3">
    <source>
        <dbReference type="ARBA" id="ARBA00022692"/>
    </source>
</evidence>
<dbReference type="InterPro" id="IPR019008">
    <property type="entry name" value="Beta_sandwich_EMC7"/>
</dbReference>
<keyword evidence="12" id="KW-1185">Reference proteome</keyword>
<keyword evidence="3 8" id="KW-0812">Transmembrane</keyword>
<gene>
    <name evidence="11" type="ORF">DUNSADRAFT_5039</name>
</gene>
<comment type="similarity">
    <text evidence="2">Belongs to the EMC7 family.</text>
</comment>
<comment type="caution">
    <text evidence="11">The sequence shown here is derived from an EMBL/GenBank/DDBJ whole genome shotgun (WGS) entry which is preliminary data.</text>
</comment>
<feature type="region of interest" description="Disordered" evidence="7">
    <location>
        <begin position="146"/>
        <end position="166"/>
    </location>
</feature>
<evidence type="ECO:0000256" key="9">
    <source>
        <dbReference type="SAM" id="SignalP"/>
    </source>
</evidence>
<dbReference type="Pfam" id="PF09430">
    <property type="entry name" value="EMC7_beta-sandw"/>
    <property type="match status" value="1"/>
</dbReference>
<evidence type="ECO:0000256" key="6">
    <source>
        <dbReference type="ARBA" id="ARBA00023136"/>
    </source>
</evidence>
<evidence type="ECO:0000256" key="5">
    <source>
        <dbReference type="ARBA" id="ARBA00022989"/>
    </source>
</evidence>
<evidence type="ECO:0000256" key="1">
    <source>
        <dbReference type="ARBA" id="ARBA00004167"/>
    </source>
</evidence>
<protein>
    <recommendedName>
        <fullName evidence="10">ER membrane protein complex subunit 7 beta-sandwich domain-containing protein</fullName>
    </recommendedName>
</protein>
<organism evidence="11 12">
    <name type="scientific">Dunaliella salina</name>
    <name type="common">Green alga</name>
    <name type="synonym">Protococcus salinus</name>
    <dbReference type="NCBI Taxonomy" id="3046"/>
    <lineage>
        <taxon>Eukaryota</taxon>
        <taxon>Viridiplantae</taxon>
        <taxon>Chlorophyta</taxon>
        <taxon>core chlorophytes</taxon>
        <taxon>Chlorophyceae</taxon>
        <taxon>CS clade</taxon>
        <taxon>Chlamydomonadales</taxon>
        <taxon>Dunaliellaceae</taxon>
        <taxon>Dunaliella</taxon>
    </lineage>
</organism>
<dbReference type="Proteomes" id="UP000815325">
    <property type="component" value="Unassembled WGS sequence"/>
</dbReference>